<evidence type="ECO:0000313" key="3">
    <source>
        <dbReference type="Proteomes" id="UP001066276"/>
    </source>
</evidence>
<sequence>MGGAEPVERGSSSSAGQQKSEGDTEEDRETDDEDARKPRDNTQRRHIPGGAWLSQVQVYLIVKVLPEWMRLDKRREKGSKEPGRDQKEGN</sequence>
<gene>
    <name evidence="2" type="ORF">NDU88_004481</name>
</gene>
<organism evidence="2 3">
    <name type="scientific">Pleurodeles waltl</name>
    <name type="common">Iberian ribbed newt</name>
    <dbReference type="NCBI Taxonomy" id="8319"/>
    <lineage>
        <taxon>Eukaryota</taxon>
        <taxon>Metazoa</taxon>
        <taxon>Chordata</taxon>
        <taxon>Craniata</taxon>
        <taxon>Vertebrata</taxon>
        <taxon>Euteleostomi</taxon>
        <taxon>Amphibia</taxon>
        <taxon>Batrachia</taxon>
        <taxon>Caudata</taxon>
        <taxon>Salamandroidea</taxon>
        <taxon>Salamandridae</taxon>
        <taxon>Pleurodelinae</taxon>
        <taxon>Pleurodeles</taxon>
    </lineage>
</organism>
<feature type="compositionally biased region" description="Basic and acidic residues" evidence="1">
    <location>
        <begin position="34"/>
        <end position="43"/>
    </location>
</feature>
<protein>
    <submittedName>
        <fullName evidence="2">Uncharacterized protein</fullName>
    </submittedName>
</protein>
<comment type="caution">
    <text evidence="2">The sequence shown here is derived from an EMBL/GenBank/DDBJ whole genome shotgun (WGS) entry which is preliminary data.</text>
</comment>
<keyword evidence="3" id="KW-1185">Reference proteome</keyword>
<feature type="region of interest" description="Disordered" evidence="1">
    <location>
        <begin position="1"/>
        <end position="52"/>
    </location>
</feature>
<dbReference type="Proteomes" id="UP001066276">
    <property type="component" value="Chromosome 11"/>
</dbReference>
<evidence type="ECO:0000256" key="1">
    <source>
        <dbReference type="SAM" id="MobiDB-lite"/>
    </source>
</evidence>
<dbReference type="EMBL" id="JANPWB010000015">
    <property type="protein sequence ID" value="KAJ1091354.1"/>
    <property type="molecule type" value="Genomic_DNA"/>
</dbReference>
<feature type="region of interest" description="Disordered" evidence="1">
    <location>
        <begin position="70"/>
        <end position="90"/>
    </location>
</feature>
<name>A0AAV7LLI6_PLEWA</name>
<dbReference type="AlphaFoldDB" id="A0AAV7LLI6"/>
<reference evidence="2" key="1">
    <citation type="journal article" date="2022" name="bioRxiv">
        <title>Sequencing and chromosome-scale assembly of the giantPleurodeles waltlgenome.</title>
        <authorList>
            <person name="Brown T."/>
            <person name="Elewa A."/>
            <person name="Iarovenko S."/>
            <person name="Subramanian E."/>
            <person name="Araus A.J."/>
            <person name="Petzold A."/>
            <person name="Susuki M."/>
            <person name="Suzuki K.-i.T."/>
            <person name="Hayashi T."/>
            <person name="Toyoda A."/>
            <person name="Oliveira C."/>
            <person name="Osipova E."/>
            <person name="Leigh N.D."/>
            <person name="Simon A."/>
            <person name="Yun M.H."/>
        </authorList>
    </citation>
    <scope>NUCLEOTIDE SEQUENCE</scope>
    <source>
        <strain evidence="2">20211129_DDA</strain>
        <tissue evidence="2">Liver</tissue>
    </source>
</reference>
<evidence type="ECO:0000313" key="2">
    <source>
        <dbReference type="EMBL" id="KAJ1091354.1"/>
    </source>
</evidence>
<feature type="compositionally biased region" description="Acidic residues" evidence="1">
    <location>
        <begin position="23"/>
        <end position="33"/>
    </location>
</feature>
<proteinExistence type="predicted"/>
<feature type="compositionally biased region" description="Polar residues" evidence="1">
    <location>
        <begin position="10"/>
        <end position="19"/>
    </location>
</feature>
<accession>A0AAV7LLI6</accession>